<keyword evidence="1" id="KW-1133">Transmembrane helix</keyword>
<dbReference type="Proteomes" id="UP000826513">
    <property type="component" value="Chromosome 1"/>
</dbReference>
<dbReference type="Proteomes" id="UP000298545">
    <property type="component" value="Chromosome circular"/>
</dbReference>
<name>A0A4D7DQJ5_9HYPH</name>
<dbReference type="InterPro" id="IPR024399">
    <property type="entry name" value="DUF2628"/>
</dbReference>
<evidence type="ECO:0000313" key="2">
    <source>
        <dbReference type="EMBL" id="QCI96619.1"/>
    </source>
</evidence>
<proteinExistence type="predicted"/>
<reference evidence="3 5" key="2">
    <citation type="submission" date="2021-03" db="EMBL/GenBank/DDBJ databases">
        <title>Rapid diversification of plasmids in a genus of pathogenic and nitrogen fixing bacteria.</title>
        <authorList>
            <person name="Weisberg A.J."/>
            <person name="Miller M."/>
            <person name="Ream W."/>
            <person name="Grunwald N.J."/>
            <person name="Chang J.H."/>
        </authorList>
    </citation>
    <scope>NUCLEOTIDE SEQUENCE [LARGE SCALE GENOMIC DNA]</scope>
    <source>
        <strain evidence="3 5">AF3.44</strain>
    </source>
</reference>
<dbReference type="STRING" id="1367849.GCA_000518585_00561"/>
<keyword evidence="1" id="KW-0472">Membrane</keyword>
<feature type="transmembrane region" description="Helical" evidence="1">
    <location>
        <begin position="66"/>
        <end position="84"/>
    </location>
</feature>
<dbReference type="OrthoDB" id="7285394at2"/>
<feature type="transmembrane region" description="Helical" evidence="1">
    <location>
        <begin position="27"/>
        <end position="54"/>
    </location>
</feature>
<reference evidence="2 4" key="1">
    <citation type="submission" date="2019-04" db="EMBL/GenBank/DDBJ databases">
        <title>Complete genome sequence of Agrobacterium larrymoorei CFBP5473.</title>
        <authorList>
            <person name="Haryono M."/>
            <person name="Chou L."/>
            <person name="Lin Y.-C."/>
            <person name="Lai E.-M."/>
            <person name="Kuo C.-H."/>
        </authorList>
    </citation>
    <scope>NUCLEOTIDE SEQUENCE [LARGE SCALE GENOMIC DNA]</scope>
    <source>
        <strain evidence="2 4">CFBP5473</strain>
    </source>
</reference>
<evidence type="ECO:0000313" key="3">
    <source>
        <dbReference type="EMBL" id="QYA07957.1"/>
    </source>
</evidence>
<keyword evidence="1" id="KW-0812">Transmembrane</keyword>
<evidence type="ECO:0000313" key="5">
    <source>
        <dbReference type="Proteomes" id="UP000826513"/>
    </source>
</evidence>
<gene>
    <name evidence="2" type="ORF">CFBP5473_01025</name>
    <name evidence="3" type="ORF">J5285_04365</name>
</gene>
<sequence length="162" mass="18023">MISYLVFEAPGGPDRDHRTTRFIPDRFSWLALFFPWLWFAIHRVWWVAIVIVVLQVAAGQVSQLEGFGVTGLLVAVAIGLIAGFEGRNILQHSLTTKGWTLKGMVVAPSLSAAEEMYFSNLPTSEQPNNLVPQPEWKTRATTGGFMTNDPAGSFQFDLNGRR</sequence>
<accession>A0A4D7DQJ5</accession>
<dbReference type="RefSeq" id="WP_027673447.1">
    <property type="nucleotide sequence ID" value="NZ_CP039691.1"/>
</dbReference>
<dbReference type="EMBL" id="CP072167">
    <property type="protein sequence ID" value="QYA07957.1"/>
    <property type="molecule type" value="Genomic_DNA"/>
</dbReference>
<evidence type="ECO:0000313" key="4">
    <source>
        <dbReference type="Proteomes" id="UP000298545"/>
    </source>
</evidence>
<evidence type="ECO:0000256" key="1">
    <source>
        <dbReference type="SAM" id="Phobius"/>
    </source>
</evidence>
<dbReference type="EMBL" id="CP039691">
    <property type="protein sequence ID" value="QCI96619.1"/>
    <property type="molecule type" value="Genomic_DNA"/>
</dbReference>
<dbReference type="AlphaFoldDB" id="A0A4D7DQJ5"/>
<dbReference type="Pfam" id="PF10947">
    <property type="entry name" value="DUF2628"/>
    <property type="match status" value="1"/>
</dbReference>
<keyword evidence="5" id="KW-1185">Reference proteome</keyword>
<dbReference type="KEGG" id="alf:CFBP5473_01025"/>
<protein>
    <submittedName>
        <fullName evidence="2">DUF2628 domain-containing protein</fullName>
    </submittedName>
</protein>
<organism evidence="2 4">
    <name type="scientific">Agrobacterium larrymoorei</name>
    <dbReference type="NCBI Taxonomy" id="160699"/>
    <lineage>
        <taxon>Bacteria</taxon>
        <taxon>Pseudomonadati</taxon>
        <taxon>Pseudomonadota</taxon>
        <taxon>Alphaproteobacteria</taxon>
        <taxon>Hyphomicrobiales</taxon>
        <taxon>Rhizobiaceae</taxon>
        <taxon>Rhizobium/Agrobacterium group</taxon>
        <taxon>Agrobacterium</taxon>
    </lineage>
</organism>